<organism evidence="17 19">
    <name type="scientific">Heyndrickxia ginsengihumi</name>
    <dbReference type="NCBI Taxonomy" id="363870"/>
    <lineage>
        <taxon>Bacteria</taxon>
        <taxon>Bacillati</taxon>
        <taxon>Bacillota</taxon>
        <taxon>Bacilli</taxon>
        <taxon>Bacillales</taxon>
        <taxon>Bacillaceae</taxon>
        <taxon>Heyndrickxia</taxon>
    </lineage>
</organism>
<feature type="active site" description="Proton acceptor" evidence="11">
    <location>
        <position position="438"/>
    </location>
</feature>
<dbReference type="EMBL" id="JAAIWK010000031">
    <property type="protein sequence ID" value="NEY21311.1"/>
    <property type="molecule type" value="Genomic_DNA"/>
</dbReference>
<dbReference type="InterPro" id="IPR006258">
    <property type="entry name" value="Lipoamide_DH"/>
</dbReference>
<dbReference type="InterPro" id="IPR004099">
    <property type="entry name" value="Pyr_nucl-diS_OxRdtase_dimer"/>
</dbReference>
<comment type="catalytic activity">
    <reaction evidence="10 14">
        <text>N(6)-[(R)-dihydrolipoyl]-L-lysyl-[protein] + NAD(+) = N(6)-[(R)-lipoyl]-L-lysyl-[protein] + NADH + H(+)</text>
        <dbReference type="Rhea" id="RHEA:15045"/>
        <dbReference type="Rhea" id="RHEA-COMP:10474"/>
        <dbReference type="Rhea" id="RHEA-COMP:10475"/>
        <dbReference type="ChEBI" id="CHEBI:15378"/>
        <dbReference type="ChEBI" id="CHEBI:57540"/>
        <dbReference type="ChEBI" id="CHEBI:57945"/>
        <dbReference type="ChEBI" id="CHEBI:83099"/>
        <dbReference type="ChEBI" id="CHEBI:83100"/>
        <dbReference type="EC" id="1.8.1.4"/>
    </reaction>
</comment>
<reference evidence="18" key="2">
    <citation type="submission" date="2020-02" db="EMBL/GenBank/DDBJ databases">
        <authorList>
            <person name="Feng H."/>
        </authorList>
    </citation>
    <scope>NUCLEOTIDE SEQUENCE [LARGE SCALE GENOMIC DNA]</scope>
    <source>
        <strain evidence="18">Gsoil 114</strain>
    </source>
</reference>
<sequence length="459" mass="49758">MTTIAIIGGGPAGYVAAITAAQQGQEVILIEQRSLGGTCLNTGCMPTKTLLESASMFNQIKHANQFGIQLPVDAVSINWQQVLERKEQIVGKLVQGIQYLMKKNKITIKIGKASFLTNHTVVVENNEQKETVEADQFIIATGSESIPLPFAPFDEKWIISSNQALELPQVPNSLLIVGGGVIGCEFASIYSRMGTKVTIVEMADQILPGEDKDTVAFLHNQLQQDGVTIRTSTAVKELDNINQVALLENEQGKHEVYADYILVAIGRSPRIHDLNLEYIGVEVSKRGIIVNEQMQTTVPNIYACGDVVGGIQLAHVGFHEGEVAASNASGLEAKVNYRAVPRCIYTFPEIASVGMTEKTANEMYPHIKKGEFPFSANGKALIANEQEGKVKVLIDPEYDEIIGISIVGPHATELIGQGTIMLHAELTSDSMDHFIAAHPTLSEAIHEAILNANGQSIHI</sequence>
<dbReference type="Pfam" id="PF02852">
    <property type="entry name" value="Pyr_redox_dim"/>
    <property type="match status" value="1"/>
</dbReference>
<dbReference type="PANTHER" id="PTHR22912">
    <property type="entry name" value="DISULFIDE OXIDOREDUCTASE"/>
    <property type="match status" value="1"/>
</dbReference>
<evidence type="ECO:0000259" key="15">
    <source>
        <dbReference type="Pfam" id="PF02852"/>
    </source>
</evidence>
<feature type="binding site" evidence="12">
    <location>
        <begin position="178"/>
        <end position="185"/>
    </location>
    <ligand>
        <name>NAD(+)</name>
        <dbReference type="ChEBI" id="CHEBI:57540"/>
    </ligand>
</feature>
<dbReference type="EC" id="1.8.1.4" evidence="2 14"/>
<proteinExistence type="inferred from homology"/>
<evidence type="ECO:0000313" key="18">
    <source>
        <dbReference type="EMBL" id="NEY21311.1"/>
    </source>
</evidence>
<keyword evidence="7 12" id="KW-0520">NAD</keyword>
<feature type="disulfide bond" description="Redox-active" evidence="13">
    <location>
        <begin position="39"/>
        <end position="44"/>
    </location>
</feature>
<comment type="cofactor">
    <cofactor evidence="12 14">
        <name>FAD</name>
        <dbReference type="ChEBI" id="CHEBI:57692"/>
    </cofactor>
    <text evidence="12 14">Binds 1 FAD per subunit.</text>
</comment>
<evidence type="ECO:0000256" key="2">
    <source>
        <dbReference type="ARBA" id="ARBA00012608"/>
    </source>
</evidence>
<keyword evidence="8" id="KW-1015">Disulfide bond</keyword>
<evidence type="ECO:0000313" key="19">
    <source>
        <dbReference type="Proteomes" id="UP000030588"/>
    </source>
</evidence>
<evidence type="ECO:0000256" key="13">
    <source>
        <dbReference type="PIRSR" id="PIRSR000350-4"/>
    </source>
</evidence>
<keyword evidence="12" id="KW-0547">Nucleotide-binding</keyword>
<evidence type="ECO:0000256" key="14">
    <source>
        <dbReference type="RuleBase" id="RU003692"/>
    </source>
</evidence>
<dbReference type="SUPFAM" id="SSF55424">
    <property type="entry name" value="FAD/NAD-linked reductases, dimerisation (C-terminal) domain"/>
    <property type="match status" value="1"/>
</dbReference>
<feature type="binding site" evidence="12">
    <location>
        <begin position="141"/>
        <end position="143"/>
    </location>
    <ligand>
        <name>FAD</name>
        <dbReference type="ChEBI" id="CHEBI:57692"/>
    </ligand>
</feature>
<dbReference type="InterPro" id="IPR001100">
    <property type="entry name" value="Pyr_nuc-diS_OxRdtase"/>
</dbReference>
<dbReference type="SUPFAM" id="SSF51905">
    <property type="entry name" value="FAD/NAD(P)-binding domain"/>
    <property type="match status" value="1"/>
</dbReference>
<comment type="caution">
    <text evidence="17">The sequence shown here is derived from an EMBL/GenBank/DDBJ whole genome shotgun (WGS) entry which is preliminary data.</text>
</comment>
<reference evidence="18 20" key="3">
    <citation type="submission" date="2020-03" db="EMBL/GenBank/DDBJ databases">
        <title>Bacillus aquiflavi sp. nov., isolated from yellow water of strong flavor Chinese baijiu in Yibin region of China.</title>
        <authorList>
            <person name="Xie J."/>
        </authorList>
    </citation>
    <scope>NUCLEOTIDE SEQUENCE [LARGE SCALE GENOMIC DNA]</scope>
    <source>
        <strain evidence="18 20">Gsoil 114</strain>
    </source>
</reference>
<evidence type="ECO:0000313" key="17">
    <source>
        <dbReference type="EMBL" id="KHD86127.1"/>
    </source>
</evidence>
<evidence type="ECO:0000256" key="3">
    <source>
        <dbReference type="ARBA" id="ARBA00016961"/>
    </source>
</evidence>
<keyword evidence="4 14" id="KW-0285">Flavoprotein</keyword>
<dbReference type="Proteomes" id="UP000476934">
    <property type="component" value="Unassembled WGS sequence"/>
</dbReference>
<name>A0A0A6Y1F0_9BACI</name>
<evidence type="ECO:0000256" key="8">
    <source>
        <dbReference type="ARBA" id="ARBA00023157"/>
    </source>
</evidence>
<evidence type="ECO:0000259" key="16">
    <source>
        <dbReference type="Pfam" id="PF07992"/>
    </source>
</evidence>
<dbReference type="RefSeq" id="WP_025730828.1">
    <property type="nucleotide sequence ID" value="NZ_JAAIWK010000031.1"/>
</dbReference>
<evidence type="ECO:0000256" key="1">
    <source>
        <dbReference type="ARBA" id="ARBA00007532"/>
    </source>
</evidence>
<dbReference type="Proteomes" id="UP000030588">
    <property type="component" value="Unassembled WGS sequence"/>
</dbReference>
<keyword evidence="6 14" id="KW-0560">Oxidoreductase</keyword>
<keyword evidence="20" id="KW-1185">Reference proteome</keyword>
<feature type="domain" description="FAD/NAD(P)-binding" evidence="16">
    <location>
        <begin position="3"/>
        <end position="321"/>
    </location>
</feature>
<dbReference type="OrthoDB" id="9800167at2"/>
<dbReference type="GO" id="GO:0004148">
    <property type="term" value="F:dihydrolipoyl dehydrogenase (NADH) activity"/>
    <property type="evidence" value="ECO:0007669"/>
    <property type="project" value="UniProtKB-EC"/>
</dbReference>
<evidence type="ECO:0000256" key="5">
    <source>
        <dbReference type="ARBA" id="ARBA00022827"/>
    </source>
</evidence>
<dbReference type="STRING" id="363870.NG54_05085"/>
<dbReference type="GO" id="GO:0050660">
    <property type="term" value="F:flavin adenine dinucleotide binding"/>
    <property type="evidence" value="ECO:0007669"/>
    <property type="project" value="InterPro"/>
</dbReference>
<evidence type="ECO:0000256" key="4">
    <source>
        <dbReference type="ARBA" id="ARBA00022630"/>
    </source>
</evidence>
<protein>
    <recommendedName>
        <fullName evidence="3 14">Dihydrolipoyl dehydrogenase</fullName>
        <ecNumber evidence="2 14">1.8.1.4</ecNumber>
    </recommendedName>
</protein>
<dbReference type="PIRSF" id="PIRSF000350">
    <property type="entry name" value="Mercury_reductase_MerA"/>
    <property type="match status" value="1"/>
</dbReference>
<evidence type="ECO:0000256" key="12">
    <source>
        <dbReference type="PIRSR" id="PIRSR000350-3"/>
    </source>
</evidence>
<dbReference type="InterPro" id="IPR012999">
    <property type="entry name" value="Pyr_OxRdtase_I_AS"/>
</dbReference>
<feature type="domain" description="Pyridine nucleotide-disulphide oxidoreductase dimerisation" evidence="15">
    <location>
        <begin position="340"/>
        <end position="448"/>
    </location>
</feature>
<dbReference type="AlphaFoldDB" id="A0A0A6Y1F0"/>
<keyword evidence="9 14" id="KW-0676">Redox-active center</keyword>
<feature type="binding site" evidence="12">
    <location>
        <position position="266"/>
    </location>
    <ligand>
        <name>NAD(+)</name>
        <dbReference type="ChEBI" id="CHEBI:57540"/>
    </ligand>
</feature>
<evidence type="ECO:0000256" key="11">
    <source>
        <dbReference type="PIRSR" id="PIRSR000350-2"/>
    </source>
</evidence>
<feature type="binding site" evidence="12">
    <location>
        <position position="201"/>
    </location>
    <ligand>
        <name>NAD(+)</name>
        <dbReference type="ChEBI" id="CHEBI:57540"/>
    </ligand>
</feature>
<evidence type="ECO:0000256" key="6">
    <source>
        <dbReference type="ARBA" id="ARBA00023002"/>
    </source>
</evidence>
<evidence type="ECO:0000256" key="7">
    <source>
        <dbReference type="ARBA" id="ARBA00023027"/>
    </source>
</evidence>
<comment type="miscellaneous">
    <text evidence="14">The active site is a redox-active disulfide bond.</text>
</comment>
<accession>A0A0A6Y1F0</accession>
<dbReference type="Gene3D" id="3.50.50.60">
    <property type="entry name" value="FAD/NAD(P)-binding domain"/>
    <property type="match status" value="2"/>
</dbReference>
<dbReference type="PROSITE" id="PS00076">
    <property type="entry name" value="PYRIDINE_REDOX_1"/>
    <property type="match status" value="1"/>
</dbReference>
<gene>
    <name evidence="17" type="primary">acoL</name>
    <name evidence="18" type="synonym">lpdA</name>
    <name evidence="18" type="ORF">G4D61_15295</name>
    <name evidence="17" type="ORF">NG54_05085</name>
</gene>
<dbReference type="NCBIfam" id="TIGR01350">
    <property type="entry name" value="lipoamide_DH"/>
    <property type="match status" value="1"/>
</dbReference>
<dbReference type="Gene3D" id="3.30.390.30">
    <property type="match status" value="1"/>
</dbReference>
<dbReference type="GO" id="GO:0006103">
    <property type="term" value="P:2-oxoglutarate metabolic process"/>
    <property type="evidence" value="ECO:0007669"/>
    <property type="project" value="TreeGrafter"/>
</dbReference>
<dbReference type="InterPro" id="IPR016156">
    <property type="entry name" value="FAD/NAD-linked_Rdtase_dimer_sf"/>
</dbReference>
<keyword evidence="5 12" id="KW-0274">FAD</keyword>
<dbReference type="PRINTS" id="PR00368">
    <property type="entry name" value="FADPNR"/>
</dbReference>
<dbReference type="FunFam" id="3.30.390.30:FF:000001">
    <property type="entry name" value="Dihydrolipoyl dehydrogenase"/>
    <property type="match status" value="1"/>
</dbReference>
<feature type="binding site" evidence="12">
    <location>
        <position position="48"/>
    </location>
    <ligand>
        <name>FAD</name>
        <dbReference type="ChEBI" id="CHEBI:57692"/>
    </ligand>
</feature>
<feature type="binding site" evidence="12">
    <location>
        <position position="306"/>
    </location>
    <ligand>
        <name>FAD</name>
        <dbReference type="ChEBI" id="CHEBI:57692"/>
    </ligand>
</feature>
<reference evidence="17 19" key="1">
    <citation type="submission" date="2014-10" db="EMBL/GenBank/DDBJ databases">
        <title>Draft genome of phytase producing Bacillus ginsengihumi strain M2.11.</title>
        <authorList>
            <person name="Toymentseva A."/>
            <person name="Boulygina E.A."/>
            <person name="Kazakov S.V."/>
            <person name="Kayumov I."/>
            <person name="Suleimanova A.D."/>
            <person name="Mardanova A.M."/>
            <person name="Maria S.N."/>
            <person name="Sergey M.Y."/>
            <person name="Sharipova M.R."/>
        </authorList>
    </citation>
    <scope>NUCLEOTIDE SEQUENCE [LARGE SCALE GENOMIC DNA]</scope>
    <source>
        <strain evidence="17 19">M2.11</strain>
    </source>
</reference>
<dbReference type="InterPro" id="IPR023753">
    <property type="entry name" value="FAD/NAD-binding_dom"/>
</dbReference>
<evidence type="ECO:0000256" key="10">
    <source>
        <dbReference type="ARBA" id="ARBA00049187"/>
    </source>
</evidence>
<dbReference type="InterPro" id="IPR050151">
    <property type="entry name" value="Class-I_Pyr_Nuc-Dis_Oxidored"/>
</dbReference>
<dbReference type="InterPro" id="IPR036188">
    <property type="entry name" value="FAD/NAD-bd_sf"/>
</dbReference>
<dbReference type="Pfam" id="PF07992">
    <property type="entry name" value="Pyr_redox_2"/>
    <property type="match status" value="1"/>
</dbReference>
<evidence type="ECO:0000313" key="20">
    <source>
        <dbReference type="Proteomes" id="UP000476934"/>
    </source>
</evidence>
<dbReference type="PANTHER" id="PTHR22912:SF219">
    <property type="entry name" value="DIHYDROLIPOYL DEHYDROGENASE"/>
    <property type="match status" value="1"/>
</dbReference>
<comment type="similarity">
    <text evidence="1 14">Belongs to the class-I pyridine nucleotide-disulfide oxidoreductase family.</text>
</comment>
<dbReference type="PRINTS" id="PR00411">
    <property type="entry name" value="PNDRDTASEI"/>
</dbReference>
<evidence type="ECO:0000256" key="9">
    <source>
        <dbReference type="ARBA" id="ARBA00023284"/>
    </source>
</evidence>
<dbReference type="EMBL" id="JRUN01000010">
    <property type="protein sequence ID" value="KHD86127.1"/>
    <property type="molecule type" value="Genomic_DNA"/>
</dbReference>